<reference evidence="2 3" key="1">
    <citation type="submission" date="2014-03" db="EMBL/GenBank/DDBJ databases">
        <title>Draft genome of the hookworm Oesophagostomum dentatum.</title>
        <authorList>
            <person name="Mitreva M."/>
        </authorList>
    </citation>
    <scope>NUCLEOTIDE SEQUENCE [LARGE SCALE GENOMIC DNA]</scope>
    <source>
        <strain evidence="2 3">OD-Hann</strain>
    </source>
</reference>
<dbReference type="AlphaFoldDB" id="A0A0B1RX52"/>
<feature type="coiled-coil region" evidence="1">
    <location>
        <begin position="58"/>
        <end position="109"/>
    </location>
</feature>
<sequence length="158" mass="18526">MMLINQEELEKTLERTRTRLKACEFYKAVTTGKDENAMDKYIRDDGSVETGQFLSILRRQLEESRRQQISLADDLRTEREHLRASKKKENELKKFIKVLERELQDVRAAANMSTSTPFNPRLKGLIPDQSNYCLTKGRCDICPHTYTAVTIFLSERHW</sequence>
<accession>A0A0B1RX52</accession>
<gene>
    <name evidence="2" type="ORF">OESDEN_23121</name>
</gene>
<name>A0A0B1RX52_OESDE</name>
<organism evidence="2 3">
    <name type="scientific">Oesophagostomum dentatum</name>
    <name type="common">Nodular worm</name>
    <dbReference type="NCBI Taxonomy" id="61180"/>
    <lineage>
        <taxon>Eukaryota</taxon>
        <taxon>Metazoa</taxon>
        <taxon>Ecdysozoa</taxon>
        <taxon>Nematoda</taxon>
        <taxon>Chromadorea</taxon>
        <taxon>Rhabditida</taxon>
        <taxon>Rhabditina</taxon>
        <taxon>Rhabditomorpha</taxon>
        <taxon>Strongyloidea</taxon>
        <taxon>Strongylidae</taxon>
        <taxon>Oesophagostomum</taxon>
    </lineage>
</organism>
<evidence type="ECO:0000313" key="3">
    <source>
        <dbReference type="Proteomes" id="UP000053660"/>
    </source>
</evidence>
<keyword evidence="3" id="KW-1185">Reference proteome</keyword>
<keyword evidence="1" id="KW-0175">Coiled coil</keyword>
<dbReference type="Proteomes" id="UP000053660">
    <property type="component" value="Unassembled WGS sequence"/>
</dbReference>
<proteinExistence type="predicted"/>
<evidence type="ECO:0000313" key="2">
    <source>
        <dbReference type="EMBL" id="KHJ77259.1"/>
    </source>
</evidence>
<dbReference type="EMBL" id="KN610939">
    <property type="protein sequence ID" value="KHJ77259.1"/>
    <property type="molecule type" value="Genomic_DNA"/>
</dbReference>
<protein>
    <submittedName>
        <fullName evidence="2">Uncharacterized protein</fullName>
    </submittedName>
</protein>
<evidence type="ECO:0000256" key="1">
    <source>
        <dbReference type="SAM" id="Coils"/>
    </source>
</evidence>